<evidence type="ECO:0000256" key="8">
    <source>
        <dbReference type="NCBIfam" id="TIGR00038"/>
    </source>
</evidence>
<dbReference type="EMBL" id="DF968182">
    <property type="protein sequence ID" value="GAP43118.1"/>
    <property type="molecule type" value="Genomic_DNA"/>
</dbReference>
<dbReference type="CDD" id="cd04470">
    <property type="entry name" value="S1_EF-P_repeat_1"/>
    <property type="match status" value="1"/>
</dbReference>
<evidence type="ECO:0000256" key="6">
    <source>
        <dbReference type="ARBA" id="ARBA00022917"/>
    </source>
</evidence>
<keyword evidence="5 7" id="KW-0251">Elongation factor</keyword>
<dbReference type="GO" id="GO:0003746">
    <property type="term" value="F:translation elongation factor activity"/>
    <property type="evidence" value="ECO:0007669"/>
    <property type="project" value="UniProtKB-UniRule"/>
</dbReference>
<dbReference type="Pfam" id="PF08207">
    <property type="entry name" value="EFP_N"/>
    <property type="match status" value="1"/>
</dbReference>
<dbReference type="PANTHER" id="PTHR30053">
    <property type="entry name" value="ELONGATION FACTOR P"/>
    <property type="match status" value="1"/>
</dbReference>
<dbReference type="Proteomes" id="UP000053091">
    <property type="component" value="Unassembled WGS sequence"/>
</dbReference>
<evidence type="ECO:0000256" key="5">
    <source>
        <dbReference type="ARBA" id="ARBA00022768"/>
    </source>
</evidence>
<comment type="similarity">
    <text evidence="3 7 9">Belongs to the elongation factor P family.</text>
</comment>
<dbReference type="PROSITE" id="PS01275">
    <property type="entry name" value="EFP"/>
    <property type="match status" value="1"/>
</dbReference>
<dbReference type="NCBIfam" id="TIGR00038">
    <property type="entry name" value="efp"/>
    <property type="match status" value="1"/>
</dbReference>
<dbReference type="InterPro" id="IPR001059">
    <property type="entry name" value="Transl_elong_P/YeiP_cen"/>
</dbReference>
<dbReference type="GO" id="GO:0043043">
    <property type="term" value="P:peptide biosynthetic process"/>
    <property type="evidence" value="ECO:0007669"/>
    <property type="project" value="InterPro"/>
</dbReference>
<sequence length="188" mass="20992">MATTADFKNGLCIEFNGELYSLVEFQHVKPGKGAAFVRTKLRNLKTGKVIPNTFSAGVKIDVARVERRPYQFLYKDDSGYNFMHNETFEQVSIEEALISAPQFLKEGQSVEIMFHAETETPLSCDLPPFVELTVTYTEPGLRGDTATNTLKQATVDTGAVVNVPLFINEGERIKVDTRTGDYSERVKS</sequence>
<dbReference type="InterPro" id="IPR012340">
    <property type="entry name" value="NA-bd_OB-fold"/>
</dbReference>
<dbReference type="NCBIfam" id="NF001810">
    <property type="entry name" value="PRK00529.1"/>
    <property type="match status" value="1"/>
</dbReference>
<evidence type="ECO:0000256" key="7">
    <source>
        <dbReference type="HAMAP-Rule" id="MF_00141"/>
    </source>
</evidence>
<keyword evidence="6 7" id="KW-0648">Protein biosynthesis</keyword>
<comment type="pathway">
    <text evidence="2 7">Protein biosynthesis; polypeptide chain elongation.</text>
</comment>
<dbReference type="PIRSF" id="PIRSF005901">
    <property type="entry name" value="EF-P"/>
    <property type="match status" value="1"/>
</dbReference>
<accession>A0A0S7BZ64</accession>
<evidence type="ECO:0000259" key="10">
    <source>
        <dbReference type="SMART" id="SM00841"/>
    </source>
</evidence>
<gene>
    <name evidence="7" type="primary">efp</name>
    <name evidence="12" type="ORF">TBC1_111260</name>
</gene>
<reference evidence="12" key="1">
    <citation type="journal article" date="2015" name="Genome Announc.">
        <title>Draft Genome Sequence of Bacteroidales Strain TBC1, a Novel Isolate from a Methanogenic Wastewater Treatment System.</title>
        <authorList>
            <person name="Tourlousse D.M."/>
            <person name="Matsuura N."/>
            <person name="Sun L."/>
            <person name="Toyonaga M."/>
            <person name="Kuroda K."/>
            <person name="Ohashi A."/>
            <person name="Cruz R."/>
            <person name="Yamaguchi T."/>
            <person name="Sekiguchi Y."/>
        </authorList>
    </citation>
    <scope>NUCLEOTIDE SEQUENCE [LARGE SCALE GENOMIC DNA]</scope>
    <source>
        <strain evidence="12">TBC1</strain>
    </source>
</reference>
<dbReference type="InterPro" id="IPR015365">
    <property type="entry name" value="Elong-fact-P_C"/>
</dbReference>
<dbReference type="SMART" id="SM01185">
    <property type="entry name" value="EFP"/>
    <property type="match status" value="1"/>
</dbReference>
<keyword evidence="4 7" id="KW-0963">Cytoplasm</keyword>
<dbReference type="FunFam" id="2.40.50.140:FF:000004">
    <property type="entry name" value="Elongation factor P"/>
    <property type="match status" value="1"/>
</dbReference>
<dbReference type="UniPathway" id="UPA00345"/>
<dbReference type="FunFam" id="2.30.30.30:FF:000003">
    <property type="entry name" value="Elongation factor P"/>
    <property type="match status" value="1"/>
</dbReference>
<comment type="subcellular location">
    <subcellularLocation>
        <location evidence="1 7">Cytoplasm</location>
    </subcellularLocation>
</comment>
<evidence type="ECO:0000256" key="4">
    <source>
        <dbReference type="ARBA" id="ARBA00022490"/>
    </source>
</evidence>
<comment type="function">
    <text evidence="7">Involved in peptide bond synthesis. Stimulates efficient translation and peptide-bond synthesis on native or reconstituted 70S ribosomes in vitro. Probably functions indirectly by altering the affinity of the ribosome for aminoacyl-tRNA, thus increasing their reactivity as acceptors for peptidyl transferase.</text>
</comment>
<dbReference type="InterPro" id="IPR014722">
    <property type="entry name" value="Rib_uL2_dom2"/>
</dbReference>
<dbReference type="AlphaFoldDB" id="A0A0S7BZ64"/>
<dbReference type="SUPFAM" id="SSF50104">
    <property type="entry name" value="Translation proteins SH3-like domain"/>
    <property type="match status" value="1"/>
</dbReference>
<dbReference type="SUPFAM" id="SSF50249">
    <property type="entry name" value="Nucleic acid-binding proteins"/>
    <property type="match status" value="2"/>
</dbReference>
<dbReference type="SMART" id="SM00841">
    <property type="entry name" value="Elong-fact-P_C"/>
    <property type="match status" value="1"/>
</dbReference>
<feature type="domain" description="Elongation factor P C-terminal" evidence="10">
    <location>
        <begin position="130"/>
        <end position="185"/>
    </location>
</feature>
<dbReference type="PATRIC" id="fig|1678841.3.peg.1430"/>
<dbReference type="InterPro" id="IPR013852">
    <property type="entry name" value="Transl_elong_P/YeiP_CS"/>
</dbReference>
<organism evidence="12">
    <name type="scientific">Lentimicrobium saccharophilum</name>
    <dbReference type="NCBI Taxonomy" id="1678841"/>
    <lineage>
        <taxon>Bacteria</taxon>
        <taxon>Pseudomonadati</taxon>
        <taxon>Bacteroidota</taxon>
        <taxon>Bacteroidia</taxon>
        <taxon>Bacteroidales</taxon>
        <taxon>Lentimicrobiaceae</taxon>
        <taxon>Lentimicrobium</taxon>
    </lineage>
</organism>
<dbReference type="STRING" id="1678841.TBC1_111260"/>
<evidence type="ECO:0000259" key="11">
    <source>
        <dbReference type="SMART" id="SM01185"/>
    </source>
</evidence>
<dbReference type="InterPro" id="IPR013185">
    <property type="entry name" value="Transl_elong_KOW-like"/>
</dbReference>
<evidence type="ECO:0000256" key="1">
    <source>
        <dbReference type="ARBA" id="ARBA00004496"/>
    </source>
</evidence>
<dbReference type="FunFam" id="2.40.50.140:FF:000009">
    <property type="entry name" value="Elongation factor P"/>
    <property type="match status" value="1"/>
</dbReference>
<dbReference type="GO" id="GO:0005829">
    <property type="term" value="C:cytosol"/>
    <property type="evidence" value="ECO:0007669"/>
    <property type="project" value="UniProtKB-ARBA"/>
</dbReference>
<dbReference type="Gene3D" id="2.30.30.30">
    <property type="match status" value="1"/>
</dbReference>
<evidence type="ECO:0000256" key="2">
    <source>
        <dbReference type="ARBA" id="ARBA00004815"/>
    </source>
</evidence>
<protein>
    <recommendedName>
        <fullName evidence="7 8">Elongation factor P</fullName>
        <shortName evidence="7">EF-P</shortName>
    </recommendedName>
</protein>
<dbReference type="RefSeq" id="WP_062039874.1">
    <property type="nucleotide sequence ID" value="NZ_DF968182.1"/>
</dbReference>
<dbReference type="PANTHER" id="PTHR30053:SF12">
    <property type="entry name" value="ELONGATION FACTOR P (EF-P) FAMILY PROTEIN"/>
    <property type="match status" value="1"/>
</dbReference>
<evidence type="ECO:0000256" key="9">
    <source>
        <dbReference type="RuleBase" id="RU004389"/>
    </source>
</evidence>
<dbReference type="Gene3D" id="2.40.50.140">
    <property type="entry name" value="Nucleic acid-binding proteins"/>
    <property type="match status" value="2"/>
</dbReference>
<dbReference type="CDD" id="cd05794">
    <property type="entry name" value="S1_EF-P_repeat_2"/>
    <property type="match status" value="1"/>
</dbReference>
<proteinExistence type="inferred from homology"/>
<dbReference type="HAMAP" id="MF_00141">
    <property type="entry name" value="EF_P"/>
    <property type="match status" value="1"/>
</dbReference>
<dbReference type="InterPro" id="IPR020599">
    <property type="entry name" value="Transl_elong_fac_P/YeiP"/>
</dbReference>
<dbReference type="Pfam" id="PF09285">
    <property type="entry name" value="Elong-fact-P_C"/>
    <property type="match status" value="1"/>
</dbReference>
<evidence type="ECO:0000313" key="13">
    <source>
        <dbReference type="Proteomes" id="UP000053091"/>
    </source>
</evidence>
<feature type="domain" description="Translation elongation factor P/YeiP central" evidence="11">
    <location>
        <begin position="67"/>
        <end position="122"/>
    </location>
</feature>
<evidence type="ECO:0000256" key="3">
    <source>
        <dbReference type="ARBA" id="ARBA00009479"/>
    </source>
</evidence>
<dbReference type="OrthoDB" id="9801844at2"/>
<keyword evidence="13" id="KW-1185">Reference proteome</keyword>
<dbReference type="Pfam" id="PF01132">
    <property type="entry name" value="EFP"/>
    <property type="match status" value="1"/>
</dbReference>
<name>A0A0S7BZ64_9BACT</name>
<dbReference type="InterPro" id="IPR008991">
    <property type="entry name" value="Translation_prot_SH3-like_sf"/>
</dbReference>
<dbReference type="InterPro" id="IPR011768">
    <property type="entry name" value="Transl_elongation_fac_P"/>
</dbReference>
<evidence type="ECO:0000313" key="12">
    <source>
        <dbReference type="EMBL" id="GAP43118.1"/>
    </source>
</evidence>